<accession>A0ABQ7FW55</accession>
<evidence type="ECO:0000313" key="3">
    <source>
        <dbReference type="Proteomes" id="UP000815325"/>
    </source>
</evidence>
<sequence>CNLQNFVRPLRFALAVALAPAFEKVIGKLTEKTRNRGLAFGLLMLAIAAATSTTLFGTLYLLGGFPPAPSA</sequence>
<reference evidence="2" key="1">
    <citation type="submission" date="2017-08" db="EMBL/GenBank/DDBJ databases">
        <authorList>
            <person name="Polle J.E."/>
            <person name="Barry K."/>
            <person name="Cushman J."/>
            <person name="Schmutz J."/>
            <person name="Tran D."/>
            <person name="Hathwaick L.T."/>
            <person name="Yim W.C."/>
            <person name="Jenkins J."/>
            <person name="Mckie-Krisberg Z.M."/>
            <person name="Prochnik S."/>
            <person name="Lindquist E."/>
            <person name="Dockter R.B."/>
            <person name="Adam C."/>
            <person name="Molina H."/>
            <person name="Bunkerborg J."/>
            <person name="Jin E."/>
            <person name="Buchheim M."/>
            <person name="Magnuson J."/>
        </authorList>
    </citation>
    <scope>NUCLEOTIDE SEQUENCE</scope>
    <source>
        <strain evidence="2">CCAP 19/18</strain>
    </source>
</reference>
<evidence type="ECO:0000313" key="2">
    <source>
        <dbReference type="EMBL" id="KAF5826605.1"/>
    </source>
</evidence>
<gene>
    <name evidence="2" type="ORF">DUNSADRAFT_2548</name>
</gene>
<keyword evidence="1" id="KW-1133">Transmembrane helix</keyword>
<keyword evidence="3" id="KW-1185">Reference proteome</keyword>
<comment type="caution">
    <text evidence="2">The sequence shown here is derived from an EMBL/GenBank/DDBJ whole genome shotgun (WGS) entry which is preliminary data.</text>
</comment>
<evidence type="ECO:0000256" key="1">
    <source>
        <dbReference type="SAM" id="Phobius"/>
    </source>
</evidence>
<feature type="transmembrane region" description="Helical" evidence="1">
    <location>
        <begin position="38"/>
        <end position="62"/>
    </location>
</feature>
<proteinExistence type="predicted"/>
<organism evidence="2 3">
    <name type="scientific">Dunaliella salina</name>
    <name type="common">Green alga</name>
    <name type="synonym">Protococcus salinus</name>
    <dbReference type="NCBI Taxonomy" id="3046"/>
    <lineage>
        <taxon>Eukaryota</taxon>
        <taxon>Viridiplantae</taxon>
        <taxon>Chlorophyta</taxon>
        <taxon>core chlorophytes</taxon>
        <taxon>Chlorophyceae</taxon>
        <taxon>CS clade</taxon>
        <taxon>Chlamydomonadales</taxon>
        <taxon>Dunaliellaceae</taxon>
        <taxon>Dunaliella</taxon>
    </lineage>
</organism>
<name>A0ABQ7FW55_DUNSA</name>
<dbReference type="EMBL" id="MU070812">
    <property type="protein sequence ID" value="KAF5826605.1"/>
    <property type="molecule type" value="Genomic_DNA"/>
</dbReference>
<protein>
    <submittedName>
        <fullName evidence="2">Uncharacterized protein</fullName>
    </submittedName>
</protein>
<keyword evidence="1" id="KW-0812">Transmembrane</keyword>
<keyword evidence="1" id="KW-0472">Membrane</keyword>
<feature type="non-terminal residue" evidence="2">
    <location>
        <position position="1"/>
    </location>
</feature>
<dbReference type="Proteomes" id="UP000815325">
    <property type="component" value="Unassembled WGS sequence"/>
</dbReference>